<keyword evidence="1" id="KW-0732">Signal</keyword>
<feature type="chain" id="PRO_5046715652" description="Neocarzinostatin family protein" evidence="1">
    <location>
        <begin position="29"/>
        <end position="217"/>
    </location>
</feature>
<dbReference type="RefSeq" id="WP_378265629.1">
    <property type="nucleotide sequence ID" value="NZ_JBHUKR010000007.1"/>
</dbReference>
<proteinExistence type="predicted"/>
<sequence>MHRRTVTVLAAGAAVCAALVAAAIPAAAAGSVTIRNGNADRHFAAYADSVTITDRTVGVHLTCPSSAGTHASTMTGSIAGGTYAVPGRIGTLSVSFRQSCTTPLGAGTATPLGQPYNLTITGYDAAANTSVGYVGPVNVHASATGCAFDMVGNVPAEYSNATGVLSFTANAGLPAGVARLAPQNIMGCFGRVHVTDMLTLEADYHVSDPSPPLAITG</sequence>
<protein>
    <recommendedName>
        <fullName evidence="4">Neocarzinostatin family protein</fullName>
    </recommendedName>
</protein>
<comment type="caution">
    <text evidence="2">The sequence shown here is derived from an EMBL/GenBank/DDBJ whole genome shotgun (WGS) entry which is preliminary data.</text>
</comment>
<evidence type="ECO:0000313" key="3">
    <source>
        <dbReference type="Proteomes" id="UP001597417"/>
    </source>
</evidence>
<accession>A0ABW5FRQ4</accession>
<gene>
    <name evidence="2" type="ORF">ACFSXZ_15220</name>
</gene>
<keyword evidence="3" id="KW-1185">Reference proteome</keyword>
<reference evidence="3" key="1">
    <citation type="journal article" date="2019" name="Int. J. Syst. Evol. Microbiol.">
        <title>The Global Catalogue of Microorganisms (GCM) 10K type strain sequencing project: providing services to taxonomists for standard genome sequencing and annotation.</title>
        <authorList>
            <consortium name="The Broad Institute Genomics Platform"/>
            <consortium name="The Broad Institute Genome Sequencing Center for Infectious Disease"/>
            <person name="Wu L."/>
            <person name="Ma J."/>
        </authorList>
    </citation>
    <scope>NUCLEOTIDE SEQUENCE [LARGE SCALE GENOMIC DNA]</scope>
    <source>
        <strain evidence="3">CGMCC 4.7645</strain>
    </source>
</reference>
<evidence type="ECO:0008006" key="4">
    <source>
        <dbReference type="Google" id="ProtNLM"/>
    </source>
</evidence>
<feature type="signal peptide" evidence="1">
    <location>
        <begin position="1"/>
        <end position="28"/>
    </location>
</feature>
<dbReference type="EMBL" id="JBHUKR010000007">
    <property type="protein sequence ID" value="MFD2417678.1"/>
    <property type="molecule type" value="Genomic_DNA"/>
</dbReference>
<dbReference type="Proteomes" id="UP001597417">
    <property type="component" value="Unassembled WGS sequence"/>
</dbReference>
<organism evidence="2 3">
    <name type="scientific">Amycolatopsis pigmentata</name>
    <dbReference type="NCBI Taxonomy" id="450801"/>
    <lineage>
        <taxon>Bacteria</taxon>
        <taxon>Bacillati</taxon>
        <taxon>Actinomycetota</taxon>
        <taxon>Actinomycetes</taxon>
        <taxon>Pseudonocardiales</taxon>
        <taxon>Pseudonocardiaceae</taxon>
        <taxon>Amycolatopsis</taxon>
    </lineage>
</organism>
<evidence type="ECO:0000313" key="2">
    <source>
        <dbReference type="EMBL" id="MFD2417678.1"/>
    </source>
</evidence>
<name>A0ABW5FRQ4_9PSEU</name>
<evidence type="ECO:0000256" key="1">
    <source>
        <dbReference type="SAM" id="SignalP"/>
    </source>
</evidence>